<reference evidence="4" key="1">
    <citation type="journal article" date="2019" name="Int. J. Syst. Evol. Microbiol.">
        <title>The Global Catalogue of Microorganisms (GCM) 10K type strain sequencing project: providing services to taxonomists for standard genome sequencing and annotation.</title>
        <authorList>
            <consortium name="The Broad Institute Genomics Platform"/>
            <consortium name="The Broad Institute Genome Sequencing Center for Infectious Disease"/>
            <person name="Wu L."/>
            <person name="Ma J."/>
        </authorList>
    </citation>
    <scope>NUCLEOTIDE SEQUENCE [LARGE SCALE GENOMIC DNA]</scope>
    <source>
        <strain evidence="4">KACC 12602</strain>
    </source>
</reference>
<feature type="modified residue" description="4-aspartylphosphate" evidence="1">
    <location>
        <position position="61"/>
    </location>
</feature>
<evidence type="ECO:0000313" key="3">
    <source>
        <dbReference type="EMBL" id="MFC5271094.1"/>
    </source>
</evidence>
<dbReference type="InterPro" id="IPR011006">
    <property type="entry name" value="CheY-like_superfamily"/>
</dbReference>
<dbReference type="PROSITE" id="PS50110">
    <property type="entry name" value="RESPONSE_REGULATORY"/>
    <property type="match status" value="1"/>
</dbReference>
<dbReference type="Proteomes" id="UP001596161">
    <property type="component" value="Unassembled WGS sequence"/>
</dbReference>
<dbReference type="PANTHER" id="PTHR44520">
    <property type="entry name" value="RESPONSE REGULATOR RCP1-RELATED"/>
    <property type="match status" value="1"/>
</dbReference>
<dbReference type="EMBL" id="JBHSKT010000005">
    <property type="protein sequence ID" value="MFC5271094.1"/>
    <property type="molecule type" value="Genomic_DNA"/>
</dbReference>
<dbReference type="InterPro" id="IPR052893">
    <property type="entry name" value="TCS_response_regulator"/>
</dbReference>
<sequence>MLEKIFIVDDDEISMFLTEAILERLGYQNCVASYLDPVKAFSEILETMLQSTKGHFLIFLDLNMPIMSGWDFLDKLSAYEETLNGKCHVVILSSAVDGREISRSTQYPLVLNFVPKPLDVTSFELIMEMLQENGTLPASKS</sequence>
<dbReference type="Gene3D" id="3.40.50.2300">
    <property type="match status" value="1"/>
</dbReference>
<dbReference type="SUPFAM" id="SSF52172">
    <property type="entry name" value="CheY-like"/>
    <property type="match status" value="1"/>
</dbReference>
<dbReference type="InterPro" id="IPR001789">
    <property type="entry name" value="Sig_transdc_resp-reg_receiver"/>
</dbReference>
<comment type="caution">
    <text evidence="3">The sequence shown here is derived from an EMBL/GenBank/DDBJ whole genome shotgun (WGS) entry which is preliminary data.</text>
</comment>
<dbReference type="PANTHER" id="PTHR44520:SF2">
    <property type="entry name" value="RESPONSE REGULATOR RCP1"/>
    <property type="match status" value="1"/>
</dbReference>
<organism evidence="3 4">
    <name type="scientific">Adhaeribacter terreus</name>
    <dbReference type="NCBI Taxonomy" id="529703"/>
    <lineage>
        <taxon>Bacteria</taxon>
        <taxon>Pseudomonadati</taxon>
        <taxon>Bacteroidota</taxon>
        <taxon>Cytophagia</taxon>
        <taxon>Cytophagales</taxon>
        <taxon>Hymenobacteraceae</taxon>
        <taxon>Adhaeribacter</taxon>
    </lineage>
</organism>
<protein>
    <submittedName>
        <fullName evidence="3">Two-component system response regulator</fullName>
    </submittedName>
</protein>
<name>A0ABW0EDW4_9BACT</name>
<evidence type="ECO:0000256" key="1">
    <source>
        <dbReference type="PROSITE-ProRule" id="PRU00169"/>
    </source>
</evidence>
<dbReference type="RefSeq" id="WP_378017460.1">
    <property type="nucleotide sequence ID" value="NZ_JBHSKT010000005.1"/>
</dbReference>
<proteinExistence type="predicted"/>
<evidence type="ECO:0000259" key="2">
    <source>
        <dbReference type="PROSITE" id="PS50110"/>
    </source>
</evidence>
<evidence type="ECO:0000313" key="4">
    <source>
        <dbReference type="Proteomes" id="UP001596161"/>
    </source>
</evidence>
<keyword evidence="1" id="KW-0597">Phosphoprotein</keyword>
<keyword evidence="4" id="KW-1185">Reference proteome</keyword>
<accession>A0ABW0EDW4</accession>
<dbReference type="SMART" id="SM00448">
    <property type="entry name" value="REC"/>
    <property type="match status" value="1"/>
</dbReference>
<gene>
    <name evidence="3" type="ORF">ACFPIB_10765</name>
</gene>
<feature type="domain" description="Response regulatory" evidence="2">
    <location>
        <begin position="4"/>
        <end position="131"/>
    </location>
</feature>
<dbReference type="Pfam" id="PF00072">
    <property type="entry name" value="Response_reg"/>
    <property type="match status" value="1"/>
</dbReference>